<organism evidence="1 2">
    <name type="scientific">Roseiconus lacunae</name>
    <dbReference type="NCBI Taxonomy" id="2605694"/>
    <lineage>
        <taxon>Bacteria</taxon>
        <taxon>Pseudomonadati</taxon>
        <taxon>Planctomycetota</taxon>
        <taxon>Planctomycetia</taxon>
        <taxon>Pirellulales</taxon>
        <taxon>Pirellulaceae</taxon>
        <taxon>Roseiconus</taxon>
    </lineage>
</organism>
<dbReference type="RefSeq" id="WP_289166136.1">
    <property type="nucleotide sequence ID" value="NZ_JASZZN010000021.1"/>
</dbReference>
<name>A0ABT7PPR6_9BACT</name>
<evidence type="ECO:0000313" key="1">
    <source>
        <dbReference type="EMBL" id="MDM4018338.1"/>
    </source>
</evidence>
<reference evidence="1 2" key="1">
    <citation type="submission" date="2023-06" db="EMBL/GenBank/DDBJ databases">
        <title>Roseiconus lacunae JC819 isolated from Gulf of Mannar region, Tamil Nadu.</title>
        <authorList>
            <person name="Pk S."/>
            <person name="Ch S."/>
            <person name="Ch V.R."/>
        </authorList>
    </citation>
    <scope>NUCLEOTIDE SEQUENCE [LARGE SCALE GENOMIC DNA]</scope>
    <source>
        <strain evidence="1 2">JC819</strain>
    </source>
</reference>
<dbReference type="SUPFAM" id="SSF55469">
    <property type="entry name" value="FMN-dependent nitroreductase-like"/>
    <property type="match status" value="2"/>
</dbReference>
<comment type="caution">
    <text evidence="1">The sequence shown here is derived from an EMBL/GenBank/DDBJ whole genome shotgun (WGS) entry which is preliminary data.</text>
</comment>
<evidence type="ECO:0000313" key="2">
    <source>
        <dbReference type="Proteomes" id="UP001239462"/>
    </source>
</evidence>
<protein>
    <recommendedName>
        <fullName evidence="3">Nitroreductase domain-containing protein</fullName>
    </recommendedName>
</protein>
<gene>
    <name evidence="1" type="ORF">QTN89_23000</name>
</gene>
<sequence>MIQAAILAPSPDNNQPWKFRSNSETLDVLIDPDRSLPSDEASMFDLTAIGAAIENAVLAAAEVGYEAKLVSHDLDESTLNGAAPIVSISASPGGLPDPLYAAIENRCTCRKPYSPEPLEQGALLSLNSSTKSIPTVKIDWLTSKADKKRFGSLIATTDSLRFRTEAFHAELFKQLRFKKSKVYETRDGLDVQTLELPPGVATMLRMLKSWKLMRLIHAARLTPLLTAPSKAAVQQSGAIAVISVPDRTTESFLAGGRAIQRFWLAATNAGMSMHPLGSLPIFLLQSSPNPAFATSIKHAKEETASLLPGIGNRVIQLAFRVGHSPPPSHRSIRRDAVAVTADH</sequence>
<dbReference type="Proteomes" id="UP001239462">
    <property type="component" value="Unassembled WGS sequence"/>
</dbReference>
<keyword evidence="2" id="KW-1185">Reference proteome</keyword>
<evidence type="ECO:0008006" key="3">
    <source>
        <dbReference type="Google" id="ProtNLM"/>
    </source>
</evidence>
<dbReference type="EMBL" id="JASZZN010000021">
    <property type="protein sequence ID" value="MDM4018338.1"/>
    <property type="molecule type" value="Genomic_DNA"/>
</dbReference>
<dbReference type="InterPro" id="IPR000415">
    <property type="entry name" value="Nitroreductase-like"/>
</dbReference>
<dbReference type="Gene3D" id="3.40.109.10">
    <property type="entry name" value="NADH Oxidase"/>
    <property type="match status" value="1"/>
</dbReference>
<accession>A0ABT7PPR6</accession>
<proteinExistence type="predicted"/>